<dbReference type="EMBL" id="JBCGBO010000003">
    <property type="protein sequence ID" value="KAK9216694.1"/>
    <property type="molecule type" value="Genomic_DNA"/>
</dbReference>
<comment type="caution">
    <text evidence="2">The sequence shown here is derived from an EMBL/GenBank/DDBJ whole genome shotgun (WGS) entry which is preliminary data.</text>
</comment>
<keyword evidence="3" id="KW-1185">Reference proteome</keyword>
<evidence type="ECO:0000313" key="2">
    <source>
        <dbReference type="EMBL" id="KAK9216694.1"/>
    </source>
</evidence>
<gene>
    <name evidence="2" type="ORF">WN944_008704</name>
</gene>
<feature type="transmembrane region" description="Helical" evidence="1">
    <location>
        <begin position="20"/>
        <end position="42"/>
    </location>
</feature>
<keyword evidence="1" id="KW-0472">Membrane</keyword>
<protein>
    <submittedName>
        <fullName evidence="2">Uncharacterized protein</fullName>
    </submittedName>
</protein>
<reference evidence="2 3" key="1">
    <citation type="submission" date="2024-05" db="EMBL/GenBank/DDBJ databases">
        <title>Haplotype-resolved chromosome-level genome assembly of Huyou (Citrus changshanensis).</title>
        <authorList>
            <person name="Miao C."/>
            <person name="Chen W."/>
            <person name="Wu Y."/>
            <person name="Wang L."/>
            <person name="Zhao S."/>
            <person name="Grierson D."/>
            <person name="Xu C."/>
            <person name="Chen K."/>
        </authorList>
    </citation>
    <scope>NUCLEOTIDE SEQUENCE [LARGE SCALE GENOMIC DNA]</scope>
    <source>
        <strain evidence="2">01-14</strain>
        <tissue evidence="2">Leaf</tissue>
    </source>
</reference>
<evidence type="ECO:0000313" key="3">
    <source>
        <dbReference type="Proteomes" id="UP001428341"/>
    </source>
</evidence>
<proteinExistence type="predicted"/>
<organism evidence="2 3">
    <name type="scientific">Citrus x changshan-huyou</name>
    <dbReference type="NCBI Taxonomy" id="2935761"/>
    <lineage>
        <taxon>Eukaryota</taxon>
        <taxon>Viridiplantae</taxon>
        <taxon>Streptophyta</taxon>
        <taxon>Embryophyta</taxon>
        <taxon>Tracheophyta</taxon>
        <taxon>Spermatophyta</taxon>
        <taxon>Magnoliopsida</taxon>
        <taxon>eudicotyledons</taxon>
        <taxon>Gunneridae</taxon>
        <taxon>Pentapetalae</taxon>
        <taxon>rosids</taxon>
        <taxon>malvids</taxon>
        <taxon>Sapindales</taxon>
        <taxon>Rutaceae</taxon>
        <taxon>Aurantioideae</taxon>
        <taxon>Citrus</taxon>
    </lineage>
</organism>
<dbReference type="AlphaFoldDB" id="A0AAP0MNG9"/>
<accession>A0AAP0MNG9</accession>
<name>A0AAP0MNG9_9ROSI</name>
<sequence length="86" mass="9865">MPVSAGFKLHVAIHPLPLDNFRPLLCEASCFLVLTLSIFPIARNPPHPILLQISLFPWFLLQVLLFLSFFFHLFLYNPNQSPSLSF</sequence>
<evidence type="ECO:0000256" key="1">
    <source>
        <dbReference type="SAM" id="Phobius"/>
    </source>
</evidence>
<keyword evidence="1" id="KW-1133">Transmembrane helix</keyword>
<dbReference type="Proteomes" id="UP001428341">
    <property type="component" value="Unassembled WGS sequence"/>
</dbReference>
<keyword evidence="1" id="KW-0812">Transmembrane</keyword>
<feature type="transmembrane region" description="Helical" evidence="1">
    <location>
        <begin position="54"/>
        <end position="76"/>
    </location>
</feature>